<evidence type="ECO:0000256" key="1">
    <source>
        <dbReference type="SAM" id="MobiDB-lite"/>
    </source>
</evidence>
<dbReference type="AlphaFoldDB" id="A0A7S4J9L2"/>
<reference evidence="2" key="1">
    <citation type="submission" date="2021-01" db="EMBL/GenBank/DDBJ databases">
        <authorList>
            <person name="Corre E."/>
            <person name="Pelletier E."/>
            <person name="Niang G."/>
            <person name="Scheremetjew M."/>
            <person name="Finn R."/>
            <person name="Kale V."/>
            <person name="Holt S."/>
            <person name="Cochrane G."/>
            <person name="Meng A."/>
            <person name="Brown T."/>
            <person name="Cohen L."/>
        </authorList>
    </citation>
    <scope>NUCLEOTIDE SEQUENCE</scope>
    <source>
        <strain evidence="2">Isolate 1302-5</strain>
    </source>
</reference>
<evidence type="ECO:0000313" key="2">
    <source>
        <dbReference type="EMBL" id="CAE2256608.1"/>
    </source>
</evidence>
<gene>
    <name evidence="2" type="ORF">OAUR00152_LOCUS24445</name>
</gene>
<organism evidence="2">
    <name type="scientific">Odontella aurita</name>
    <dbReference type="NCBI Taxonomy" id="265563"/>
    <lineage>
        <taxon>Eukaryota</taxon>
        <taxon>Sar</taxon>
        <taxon>Stramenopiles</taxon>
        <taxon>Ochrophyta</taxon>
        <taxon>Bacillariophyta</taxon>
        <taxon>Mediophyceae</taxon>
        <taxon>Biddulphiophycidae</taxon>
        <taxon>Eupodiscales</taxon>
        <taxon>Odontellaceae</taxon>
        <taxon>Odontella</taxon>
    </lineage>
</organism>
<name>A0A7S4J9L2_9STRA</name>
<sequence length="1066" mass="118977">MQTPHVFSLGDKSMDDKPALSAPENWASGVGRHPRNTFFRRVRNDAAPPGKEICTAPGTYWLQCLGCAEAYDAGLTSTAPQIIGGNSKNLDRHLRQCAFFDQSKFVWKSTAPTKAEMARGQEFTSTALNFPENNHQQQLNSPLMSGWKRGGKKHPRNEFFQRVRNDAAEEGKEIHPCPGTYWSQCTCCIRAYVGGLTNKAPQIMIGNSKTLDRHLKKCQFFDKSNFTWQTTAKSRAKSFGVSQPVFQGGPEDEGRIEIPDQQGVARGSGLLETRAPLLEARTTEAPPKKKRKSSPSTFALVAPVQQRKKPATIGSYMHRKPGKEEANKFHDDLVDFIAENDLECHLVKSFSFHKMIMHLRPDVESNCLDINANQMESIIEDRAAVSDKANVEAVIDAVSKYKGVLPGLSTYKFFDSEQILMKCLFASASTASAIVGIEPTVDGQDGLSLAKEIEGQIQGAKSSFSGMQVGSYCTNDSGGYGKARRILSLRFPFILFTCDFSHQLDCLSKDLLTNCSAFSSETDEALVAIQFLMSSRGRQWMERLTEIENEIYGMSCKLHAPVYSDWKSLQTCLASILRVRLACELVHIRHCHEDDFPEALACFGRGDDFWSNAQSAHDTIVPVVRSSFLVDVNGVTMSDATFIFVAIFQALEGNEIAQEQVERRWRQLEVPIYILAFCLDPKYARYAKPFLIAQNRSRSLFTVDDLSRAAAAYYAMLFLRKHELKQIRKACKTYFNAIIAGDDGELDLDDMSSRHFSTFWQEQTGDWYILGILAKRLLSTIVHSPEADTLRNKLGFRHLKSKSSVGSELSSARVKCKHRVSQEQKERNKRGNTLPHGEVNIADPDELPRLTEANNANEVGENEAVRAGKEAGGEPNTGNTTAVSEKGTDEHGTNDDIESSLTEAFKETETIVKTHREFWIDEIVAESDCDIEEGGLFYAGPDVHNDTSSKKINILEGSEPEHDSDTELEGIVIPSGGDHQYLQSIVPSAAREAREAWMTDMNFMKNWNPSSAEESLPDSDEKIPQENIHTLPNFRSAKLKLGDCFGHEENATSLFQNALKKYNFLD</sequence>
<dbReference type="SUPFAM" id="SSF53098">
    <property type="entry name" value="Ribonuclease H-like"/>
    <property type="match status" value="1"/>
</dbReference>
<accession>A0A7S4J9L2</accession>
<feature type="region of interest" description="Disordered" evidence="1">
    <location>
        <begin position="1"/>
        <end position="28"/>
    </location>
</feature>
<dbReference type="InterPro" id="IPR012337">
    <property type="entry name" value="RNaseH-like_sf"/>
</dbReference>
<feature type="region of interest" description="Disordered" evidence="1">
    <location>
        <begin position="866"/>
        <end position="900"/>
    </location>
</feature>
<feature type="region of interest" description="Disordered" evidence="1">
    <location>
        <begin position="810"/>
        <end position="849"/>
    </location>
</feature>
<evidence type="ECO:0008006" key="3">
    <source>
        <dbReference type="Google" id="ProtNLM"/>
    </source>
</evidence>
<dbReference type="EMBL" id="HBKQ01035592">
    <property type="protein sequence ID" value="CAE2256608.1"/>
    <property type="molecule type" value="Transcribed_RNA"/>
</dbReference>
<proteinExistence type="predicted"/>
<protein>
    <recommendedName>
        <fullName evidence="3">DUF659 domain-containing protein</fullName>
    </recommendedName>
</protein>